<dbReference type="GO" id="GO:0046872">
    <property type="term" value="F:metal ion binding"/>
    <property type="evidence" value="ECO:0007669"/>
    <property type="project" value="InterPro"/>
</dbReference>
<dbReference type="Gene3D" id="1.20.5.420">
    <property type="entry name" value="Immunoglobulin FC, subunit C"/>
    <property type="match status" value="1"/>
</dbReference>
<name>A0A917W0N8_9BACL</name>
<dbReference type="SUPFAM" id="SSF47240">
    <property type="entry name" value="Ferritin-like"/>
    <property type="match status" value="1"/>
</dbReference>
<comment type="caution">
    <text evidence="2">The sequence shown here is derived from an EMBL/GenBank/DDBJ whole genome shotgun (WGS) entry which is preliminary data.</text>
</comment>
<evidence type="ECO:0000313" key="3">
    <source>
        <dbReference type="Proteomes" id="UP000654670"/>
    </source>
</evidence>
<evidence type="ECO:0000259" key="1">
    <source>
        <dbReference type="Pfam" id="PF02915"/>
    </source>
</evidence>
<protein>
    <recommendedName>
        <fullName evidence="1">Rubrerythrin diiron-binding domain-containing protein</fullName>
    </recommendedName>
</protein>
<dbReference type="CDD" id="cd00657">
    <property type="entry name" value="Ferritin_like"/>
    <property type="match status" value="1"/>
</dbReference>
<accession>A0A917W0N8</accession>
<dbReference type="GO" id="GO:0016491">
    <property type="term" value="F:oxidoreductase activity"/>
    <property type="evidence" value="ECO:0007669"/>
    <property type="project" value="InterPro"/>
</dbReference>
<proteinExistence type="predicted"/>
<keyword evidence="3" id="KW-1185">Reference proteome</keyword>
<reference evidence="2" key="1">
    <citation type="journal article" date="2014" name="Int. J. Syst. Evol. Microbiol.">
        <title>Complete genome sequence of Corynebacterium casei LMG S-19264T (=DSM 44701T), isolated from a smear-ripened cheese.</title>
        <authorList>
            <consortium name="US DOE Joint Genome Institute (JGI-PGF)"/>
            <person name="Walter F."/>
            <person name="Albersmeier A."/>
            <person name="Kalinowski J."/>
            <person name="Ruckert C."/>
        </authorList>
    </citation>
    <scope>NUCLEOTIDE SEQUENCE</scope>
    <source>
        <strain evidence="2">JCM 15325</strain>
    </source>
</reference>
<dbReference type="EMBL" id="BMOK01000003">
    <property type="protein sequence ID" value="GGL47922.1"/>
    <property type="molecule type" value="Genomic_DNA"/>
</dbReference>
<dbReference type="RefSeq" id="WP_229727478.1">
    <property type="nucleotide sequence ID" value="NZ_BMOK01000003.1"/>
</dbReference>
<dbReference type="Proteomes" id="UP000654670">
    <property type="component" value="Unassembled WGS sequence"/>
</dbReference>
<reference evidence="2" key="2">
    <citation type="submission" date="2020-09" db="EMBL/GenBank/DDBJ databases">
        <authorList>
            <person name="Sun Q."/>
            <person name="Ohkuma M."/>
        </authorList>
    </citation>
    <scope>NUCLEOTIDE SEQUENCE</scope>
    <source>
        <strain evidence="2">JCM 15325</strain>
    </source>
</reference>
<dbReference type="Pfam" id="PF02915">
    <property type="entry name" value="Rubrerythrin"/>
    <property type="match status" value="1"/>
</dbReference>
<gene>
    <name evidence="2" type="ORF">GCM10007968_10170</name>
</gene>
<dbReference type="Gene3D" id="1.20.120.660">
    <property type="entry name" value="IL-4 antagonist (De novo design) like domain"/>
    <property type="match status" value="1"/>
</dbReference>
<organism evidence="2 3">
    <name type="scientific">Sporolactobacillus putidus</name>
    <dbReference type="NCBI Taxonomy" id="492735"/>
    <lineage>
        <taxon>Bacteria</taxon>
        <taxon>Bacillati</taxon>
        <taxon>Bacillota</taxon>
        <taxon>Bacilli</taxon>
        <taxon>Bacillales</taxon>
        <taxon>Sporolactobacillaceae</taxon>
        <taxon>Sporolactobacillus</taxon>
    </lineage>
</organism>
<evidence type="ECO:0000313" key="2">
    <source>
        <dbReference type="EMBL" id="GGL47922.1"/>
    </source>
</evidence>
<dbReference type="InterPro" id="IPR009078">
    <property type="entry name" value="Ferritin-like_SF"/>
</dbReference>
<dbReference type="AlphaFoldDB" id="A0A917W0N8"/>
<feature type="domain" description="Rubrerythrin diiron-binding" evidence="1">
    <location>
        <begin position="97"/>
        <end position="145"/>
    </location>
</feature>
<dbReference type="InterPro" id="IPR003251">
    <property type="entry name" value="Rr_diiron-bd_dom"/>
</dbReference>
<sequence length="150" mass="17751">MMDFGQAEFRQTPEQSAEGQMIERLGTSITSEYNAIHCYEVLMNEARTETEKRQIAEIRNDEVRHYHTFSALYHQLTGRTYSAHQTEMCPNTYPEGLRHAIESEQNAVDFYLESGDEAHNPHVRSIYYRIAKDEQQHAVWFLYFYTLNKF</sequence>